<feature type="compositionally biased region" description="Basic and acidic residues" evidence="3">
    <location>
        <begin position="135"/>
        <end position="195"/>
    </location>
</feature>
<dbReference type="Pfam" id="PF00257">
    <property type="entry name" value="Dehydrin"/>
    <property type="match status" value="1"/>
</dbReference>
<dbReference type="PANTHER" id="PTHR33346:SF2">
    <property type="entry name" value="DEHYDRIN ERD14"/>
    <property type="match status" value="1"/>
</dbReference>
<feature type="compositionally biased region" description="Basic and acidic residues" evidence="3">
    <location>
        <begin position="1"/>
        <end position="13"/>
    </location>
</feature>
<protein>
    <submittedName>
        <fullName evidence="4">Bdn1</fullName>
    </submittedName>
</protein>
<reference evidence="4" key="1">
    <citation type="submission" date="2001-05" db="EMBL/GenBank/DDBJ databases">
        <title>A drought-induced dehydrin like gene from Boea crassifolia Hemsl.</title>
        <authorList>
            <person name="Zhao H."/>
            <person name="Liu H."/>
            <person name="Hu Y."/>
            <person name="Lin Z."/>
        </authorList>
    </citation>
    <scope>NUCLEOTIDE SEQUENCE</scope>
    <source>
        <tissue evidence="4">Leaf</tissue>
    </source>
</reference>
<feature type="compositionally biased region" description="Basic and acidic residues" evidence="3">
    <location>
        <begin position="215"/>
        <end position="252"/>
    </location>
</feature>
<gene>
    <name evidence="4" type="primary">bdn1</name>
</gene>
<dbReference type="GO" id="GO:0005829">
    <property type="term" value="C:cytosol"/>
    <property type="evidence" value="ECO:0007669"/>
    <property type="project" value="TreeGrafter"/>
</dbReference>
<dbReference type="PROSITE" id="PS00823">
    <property type="entry name" value="DEHYDRIN_2"/>
    <property type="match status" value="1"/>
</dbReference>
<dbReference type="GO" id="GO:0009414">
    <property type="term" value="P:response to water deprivation"/>
    <property type="evidence" value="ECO:0007669"/>
    <property type="project" value="TreeGrafter"/>
</dbReference>
<organism evidence="4">
    <name type="scientific">Paraboea crassifolia</name>
    <dbReference type="NCBI Taxonomy" id="104990"/>
    <lineage>
        <taxon>Eukaryota</taxon>
        <taxon>Viridiplantae</taxon>
        <taxon>Streptophyta</taxon>
        <taxon>Embryophyta</taxon>
        <taxon>Tracheophyta</taxon>
        <taxon>Spermatophyta</taxon>
        <taxon>Magnoliopsida</taxon>
        <taxon>eudicotyledons</taxon>
        <taxon>Gunneridae</taxon>
        <taxon>Pentapetalae</taxon>
        <taxon>asterids</taxon>
        <taxon>lamiids</taxon>
        <taxon>Lamiales</taxon>
        <taxon>Gesneriaceae</taxon>
        <taxon>Didymocarpoideae</taxon>
        <taxon>Trichosporeae</taxon>
        <taxon>Loxocarpinae</taxon>
        <taxon>Paraboea</taxon>
    </lineage>
</organism>
<evidence type="ECO:0000256" key="3">
    <source>
        <dbReference type="SAM" id="MobiDB-lite"/>
    </source>
</evidence>
<dbReference type="AlphaFoldDB" id="Q9SP21"/>
<name>Q9SP21_9LAMI</name>
<dbReference type="GO" id="GO:0009737">
    <property type="term" value="P:response to abscisic acid"/>
    <property type="evidence" value="ECO:0007669"/>
    <property type="project" value="TreeGrafter"/>
</dbReference>
<dbReference type="GO" id="GO:0009631">
    <property type="term" value="P:cold acclimation"/>
    <property type="evidence" value="ECO:0007669"/>
    <property type="project" value="TreeGrafter"/>
</dbReference>
<evidence type="ECO:0000256" key="2">
    <source>
        <dbReference type="RuleBase" id="RU003995"/>
    </source>
</evidence>
<dbReference type="InterPro" id="IPR000167">
    <property type="entry name" value="Dehydrin"/>
</dbReference>
<sequence>MADYQHHELKSEEPYAPTPVKIEEIDQPVEASDRGLFDFIGKKKDEEEEKKCDEGKFASEFDDKVQICDEKKEEPKFEVYEDPKLEVSEEPKEEEKKHESLLEKLHRSNSSSSSSSDEEEVEEGGEKKKKKKGLKDKVKEKITGDKKEEAAETKCEETSVPVEKYDEIHTLEPEEKKGFLDKIKEKLPGGKKTEEVYAPPPPKEDVAEYSTAPEAEGKEKKGFLDKIKEKLPGYHPKAEEEKEKEKREEACH</sequence>
<dbReference type="PROSITE" id="PS00315">
    <property type="entry name" value="DEHYDRIN_1"/>
    <property type="match status" value="1"/>
</dbReference>
<dbReference type="InterPro" id="IPR030513">
    <property type="entry name" value="Dehydrin_CS"/>
</dbReference>
<dbReference type="GO" id="GO:0016020">
    <property type="term" value="C:membrane"/>
    <property type="evidence" value="ECO:0007669"/>
    <property type="project" value="TreeGrafter"/>
</dbReference>
<accession>Q9SP21</accession>
<feature type="compositionally biased region" description="Basic and acidic residues" evidence="3">
    <location>
        <begin position="31"/>
        <end position="40"/>
    </location>
</feature>
<feature type="region of interest" description="Disordered" evidence="3">
    <location>
        <begin position="72"/>
        <end position="252"/>
    </location>
</feature>
<feature type="region of interest" description="Disordered" evidence="3">
    <location>
        <begin position="1"/>
        <end position="40"/>
    </location>
</feature>
<proteinExistence type="evidence at transcript level"/>
<feature type="non-terminal residue" evidence="4">
    <location>
        <position position="252"/>
    </location>
</feature>
<evidence type="ECO:0000256" key="1">
    <source>
        <dbReference type="ARBA" id="ARBA00008403"/>
    </source>
</evidence>
<comment type="similarity">
    <text evidence="1 2">Belongs to the plant dehydrin family.</text>
</comment>
<dbReference type="PANTHER" id="PTHR33346">
    <property type="entry name" value="DEHYDRIN XERO 2-RELATED"/>
    <property type="match status" value="1"/>
</dbReference>
<dbReference type="EMBL" id="AF190474">
    <property type="protein sequence ID" value="AAF01465.2"/>
    <property type="molecule type" value="mRNA"/>
</dbReference>
<evidence type="ECO:0000313" key="4">
    <source>
        <dbReference type="EMBL" id="AAF01465.2"/>
    </source>
</evidence>
<feature type="compositionally biased region" description="Basic and acidic residues" evidence="3">
    <location>
        <begin position="72"/>
        <end position="106"/>
    </location>
</feature>